<dbReference type="Pfam" id="PF23847">
    <property type="entry name" value="DUF7211"/>
    <property type="match status" value="1"/>
</dbReference>
<accession>D4P7P0</accession>
<reference evidence="1 2" key="1">
    <citation type="journal article" date="2011" name="Appl. Environ. Microbiol.">
        <title>Genomic and functional analyses of Rhodococcus equi phages ReqiPepy6, ReqiPoco6, ReqiPine5, and ReqiDocB7.</title>
        <authorList>
            <person name="Summer E.J."/>
            <person name="Liu M."/>
            <person name="Gill J.J."/>
            <person name="Grant M."/>
            <person name="Chan-Cortes T.N."/>
            <person name="Ferguson L."/>
            <person name="Janes C."/>
            <person name="Lange K."/>
            <person name="Bertoli M."/>
            <person name="Moore C."/>
            <person name="Orchard R.C."/>
            <person name="Cohen N."/>
            <person name="Young R."/>
        </authorList>
    </citation>
    <scope>NUCLEOTIDE SEQUENCE [LARGE SCALE GENOMIC DNA]</scope>
</reference>
<dbReference type="Proteomes" id="UP000001057">
    <property type="component" value="Segment"/>
</dbReference>
<dbReference type="RefSeq" id="YP_009012603.1">
    <property type="nucleotide sequence ID" value="NC_023694.1"/>
</dbReference>
<organism evidence="1 2">
    <name type="scientific">Rhodococcus phage ReqiPoco6</name>
    <dbReference type="NCBI Taxonomy" id="691964"/>
    <lineage>
        <taxon>Viruses</taxon>
        <taxon>Duplodnaviria</taxon>
        <taxon>Heunggongvirae</taxon>
        <taxon>Uroviricota</taxon>
        <taxon>Caudoviricetes</taxon>
        <taxon>Pepyhexavirus</taxon>
        <taxon>Pepyhexavirus poco6</taxon>
    </lineage>
</organism>
<sequence length="129" mass="14743">MGVAMDDSIDNFLAHYGVKGMKWGQRKKHKESKKEYKARTKKELAEYNEKKAFSIASRAAVGKENVIVKTKFGGDTHGSIVTGEQFYQQLARGRAFDIRITEIYATRKAEGEQFTRAALYPAYQKSERR</sequence>
<evidence type="ECO:0000313" key="2">
    <source>
        <dbReference type="Proteomes" id="UP000001057"/>
    </source>
</evidence>
<keyword evidence="2" id="KW-1185">Reference proteome</keyword>
<dbReference type="KEGG" id="vg:18559732"/>
<dbReference type="InterPro" id="IPR055635">
    <property type="entry name" value="DUF7211"/>
</dbReference>
<dbReference type="GeneID" id="18559732"/>
<gene>
    <name evidence="1" type="ORF">Poco6gene022</name>
</gene>
<name>D4P7P0_9CAUD</name>
<proteinExistence type="predicted"/>
<protein>
    <submittedName>
        <fullName evidence="1">Gp022</fullName>
    </submittedName>
</protein>
<dbReference type="EMBL" id="GU580942">
    <property type="protein sequence ID" value="ADD81020.1"/>
    <property type="molecule type" value="Genomic_DNA"/>
</dbReference>
<evidence type="ECO:0000313" key="1">
    <source>
        <dbReference type="EMBL" id="ADD81020.1"/>
    </source>
</evidence>